<evidence type="ECO:0000313" key="1">
    <source>
        <dbReference type="EMBL" id="KAI3728656.1"/>
    </source>
</evidence>
<reference evidence="1 2" key="2">
    <citation type="journal article" date="2022" name="Mol. Ecol. Resour.">
        <title>The genomes of chicory, endive, great burdock and yacon provide insights into Asteraceae paleo-polyploidization history and plant inulin production.</title>
        <authorList>
            <person name="Fan W."/>
            <person name="Wang S."/>
            <person name="Wang H."/>
            <person name="Wang A."/>
            <person name="Jiang F."/>
            <person name="Liu H."/>
            <person name="Zhao H."/>
            <person name="Xu D."/>
            <person name="Zhang Y."/>
        </authorList>
    </citation>
    <scope>NUCLEOTIDE SEQUENCE [LARGE SCALE GENOMIC DNA]</scope>
    <source>
        <strain evidence="2">cv. Niubang</strain>
    </source>
</reference>
<dbReference type="EMBL" id="CM042051">
    <property type="protein sequence ID" value="KAI3728656.1"/>
    <property type="molecule type" value="Genomic_DNA"/>
</dbReference>
<dbReference type="Proteomes" id="UP001055879">
    <property type="component" value="Linkage Group LG05"/>
</dbReference>
<evidence type="ECO:0000313" key="2">
    <source>
        <dbReference type="Proteomes" id="UP001055879"/>
    </source>
</evidence>
<protein>
    <submittedName>
        <fullName evidence="1">Uncharacterized protein</fullName>
    </submittedName>
</protein>
<proteinExistence type="predicted"/>
<reference evidence="2" key="1">
    <citation type="journal article" date="2022" name="Mol. Ecol. Resour.">
        <title>The genomes of chicory, endive, great burdock and yacon provide insights into Asteraceae palaeo-polyploidization history and plant inulin production.</title>
        <authorList>
            <person name="Fan W."/>
            <person name="Wang S."/>
            <person name="Wang H."/>
            <person name="Wang A."/>
            <person name="Jiang F."/>
            <person name="Liu H."/>
            <person name="Zhao H."/>
            <person name="Xu D."/>
            <person name="Zhang Y."/>
        </authorList>
    </citation>
    <scope>NUCLEOTIDE SEQUENCE [LARGE SCALE GENOMIC DNA]</scope>
    <source>
        <strain evidence="2">cv. Niubang</strain>
    </source>
</reference>
<accession>A0ACB9C2W0</accession>
<gene>
    <name evidence="1" type="ORF">L6452_17295</name>
</gene>
<comment type="caution">
    <text evidence="1">The sequence shown here is derived from an EMBL/GenBank/DDBJ whole genome shotgun (WGS) entry which is preliminary data.</text>
</comment>
<sequence>MKKPERKITEKNRRNNMKFLYSHLFSLIPPHLISKGGDQVTDRVDTAIHYIQTLKASLEMNKNKKEHLLSKKRSYQHTKTNISLDIQIQEMSPDLDAVLITGLKNHSDFCHVIQLLDQYSTEVALANFSSSGHSIFHLRHKKIEAEEIAKRIKILIEGSSYMKELELELGLELELELGNDNIDGSSSSSNISIWDFDFQSNKWGWELEMLPMSILS</sequence>
<name>A0ACB9C2W0_ARCLA</name>
<organism evidence="1 2">
    <name type="scientific">Arctium lappa</name>
    <name type="common">Greater burdock</name>
    <name type="synonym">Lappa major</name>
    <dbReference type="NCBI Taxonomy" id="4217"/>
    <lineage>
        <taxon>Eukaryota</taxon>
        <taxon>Viridiplantae</taxon>
        <taxon>Streptophyta</taxon>
        <taxon>Embryophyta</taxon>
        <taxon>Tracheophyta</taxon>
        <taxon>Spermatophyta</taxon>
        <taxon>Magnoliopsida</taxon>
        <taxon>eudicotyledons</taxon>
        <taxon>Gunneridae</taxon>
        <taxon>Pentapetalae</taxon>
        <taxon>asterids</taxon>
        <taxon>campanulids</taxon>
        <taxon>Asterales</taxon>
        <taxon>Asteraceae</taxon>
        <taxon>Carduoideae</taxon>
        <taxon>Cardueae</taxon>
        <taxon>Arctiinae</taxon>
        <taxon>Arctium</taxon>
    </lineage>
</organism>
<keyword evidence="2" id="KW-1185">Reference proteome</keyword>